<proteinExistence type="predicted"/>
<sequence>MPARPLYIKEIIIKRLYRRILNAKHWRKLPCFCI</sequence>
<dbReference type="AlphaFoldDB" id="A0A2P2PVA7"/>
<name>A0A2P2PVA7_RHIMU</name>
<evidence type="ECO:0000313" key="1">
    <source>
        <dbReference type="EMBL" id="MBX58682.1"/>
    </source>
</evidence>
<protein>
    <submittedName>
        <fullName evidence="1">Uncharacterized protein</fullName>
    </submittedName>
</protein>
<reference evidence="1" key="1">
    <citation type="submission" date="2018-02" db="EMBL/GenBank/DDBJ databases">
        <title>Rhizophora mucronata_Transcriptome.</title>
        <authorList>
            <person name="Meera S.P."/>
            <person name="Sreeshan A."/>
            <person name="Augustine A."/>
        </authorList>
    </citation>
    <scope>NUCLEOTIDE SEQUENCE</scope>
    <source>
        <tissue evidence="1">Leaf</tissue>
    </source>
</reference>
<accession>A0A2P2PVA7</accession>
<organism evidence="1">
    <name type="scientific">Rhizophora mucronata</name>
    <name type="common">Asiatic mangrove</name>
    <dbReference type="NCBI Taxonomy" id="61149"/>
    <lineage>
        <taxon>Eukaryota</taxon>
        <taxon>Viridiplantae</taxon>
        <taxon>Streptophyta</taxon>
        <taxon>Embryophyta</taxon>
        <taxon>Tracheophyta</taxon>
        <taxon>Spermatophyta</taxon>
        <taxon>Magnoliopsida</taxon>
        <taxon>eudicotyledons</taxon>
        <taxon>Gunneridae</taxon>
        <taxon>Pentapetalae</taxon>
        <taxon>rosids</taxon>
        <taxon>fabids</taxon>
        <taxon>Malpighiales</taxon>
        <taxon>Rhizophoraceae</taxon>
        <taxon>Rhizophora</taxon>
    </lineage>
</organism>
<dbReference type="EMBL" id="GGEC01078198">
    <property type="protein sequence ID" value="MBX58682.1"/>
    <property type="molecule type" value="Transcribed_RNA"/>
</dbReference>